<dbReference type="OrthoDB" id="674948at2759"/>
<sequence>LLFNAIISLDEIVVEYKFIDFFPIISILIIVM</sequence>
<gene>
    <name evidence="1" type="primary">creb3l4</name>
    <name evidence="1" type="ORF">TNIN_461771</name>
</gene>
<proteinExistence type="predicted"/>
<accession>A0A8X7BRV1</accession>
<organism evidence="1 2">
    <name type="scientific">Trichonephila inaurata madagascariensis</name>
    <dbReference type="NCBI Taxonomy" id="2747483"/>
    <lineage>
        <taxon>Eukaryota</taxon>
        <taxon>Metazoa</taxon>
        <taxon>Ecdysozoa</taxon>
        <taxon>Arthropoda</taxon>
        <taxon>Chelicerata</taxon>
        <taxon>Arachnida</taxon>
        <taxon>Araneae</taxon>
        <taxon>Araneomorphae</taxon>
        <taxon>Entelegynae</taxon>
        <taxon>Araneoidea</taxon>
        <taxon>Nephilidae</taxon>
        <taxon>Trichonephila</taxon>
        <taxon>Trichonephila inaurata</taxon>
    </lineage>
</organism>
<comment type="caution">
    <text evidence="1">The sequence shown here is derived from an EMBL/GenBank/DDBJ whole genome shotgun (WGS) entry which is preliminary data.</text>
</comment>
<reference evidence="1" key="1">
    <citation type="submission" date="2020-08" db="EMBL/GenBank/DDBJ databases">
        <title>Multicomponent nature underlies the extraordinary mechanical properties of spider dragline silk.</title>
        <authorList>
            <person name="Kono N."/>
            <person name="Nakamura H."/>
            <person name="Mori M."/>
            <person name="Yoshida Y."/>
            <person name="Ohtoshi R."/>
            <person name="Malay A.D."/>
            <person name="Moran D.A.P."/>
            <person name="Tomita M."/>
            <person name="Numata K."/>
            <person name="Arakawa K."/>
        </authorList>
    </citation>
    <scope>NUCLEOTIDE SEQUENCE</scope>
</reference>
<evidence type="ECO:0000313" key="1">
    <source>
        <dbReference type="EMBL" id="GFY42451.1"/>
    </source>
</evidence>
<dbReference type="AlphaFoldDB" id="A0A8X7BRV1"/>
<feature type="non-terminal residue" evidence="1">
    <location>
        <position position="1"/>
    </location>
</feature>
<dbReference type="Proteomes" id="UP000886998">
    <property type="component" value="Unassembled WGS sequence"/>
</dbReference>
<dbReference type="EMBL" id="BMAV01003083">
    <property type="protein sequence ID" value="GFY42451.1"/>
    <property type="molecule type" value="Genomic_DNA"/>
</dbReference>
<name>A0A8X7BRV1_9ARAC</name>
<evidence type="ECO:0000313" key="2">
    <source>
        <dbReference type="Proteomes" id="UP000886998"/>
    </source>
</evidence>
<protein>
    <submittedName>
        <fullName evidence="1">Cyclic AMP-responsive element-binding protein 3-like protein 4</fullName>
    </submittedName>
</protein>
<keyword evidence="2" id="KW-1185">Reference proteome</keyword>